<reference evidence="7 8" key="1">
    <citation type="journal article" date="2009" name="Stand. Genomic Sci.">
        <title>Complete genome sequence of Halomicrobium mukohataei type strain (arg-2).</title>
        <authorList>
            <person name="Tindall B.J."/>
            <person name="Schneider S."/>
            <person name="Lapidus A."/>
            <person name="Copeland A."/>
            <person name="Glavina Del Rio T."/>
            <person name="Nolan M."/>
            <person name="Lucas S."/>
            <person name="Chen F."/>
            <person name="Tice H."/>
            <person name="Cheng J.F."/>
            <person name="Saunders E."/>
            <person name="Bruce D."/>
            <person name="Goodwin L."/>
            <person name="Pitluck S."/>
            <person name="Mikhailova N."/>
            <person name="Pati A."/>
            <person name="Ivanova N."/>
            <person name="Mavrommatis K."/>
            <person name="Chen A."/>
            <person name="Palaniappan K."/>
            <person name="Chain P."/>
            <person name="Land M."/>
            <person name="Hauser L."/>
            <person name="Chang Y.J."/>
            <person name="Jeffries C.D."/>
            <person name="Brettin T."/>
            <person name="Han C."/>
            <person name="Rohde M."/>
            <person name="Goker M."/>
            <person name="Bristow J."/>
            <person name="Eisen J.A."/>
            <person name="Markowitz V."/>
            <person name="Hugenholtz P."/>
            <person name="Klenk H.P."/>
            <person name="Kyrpides N.C."/>
            <person name="Detter J.C."/>
        </authorList>
    </citation>
    <scope>NUCLEOTIDE SEQUENCE [LARGE SCALE GENOMIC DNA]</scope>
    <source>
        <strain evidence="8">ATCC 700874 / DSM 12286 / JCM 9738 / NCIMB 13541</strain>
    </source>
</reference>
<dbReference type="CDD" id="cd03230">
    <property type="entry name" value="ABC_DR_subfamily_A"/>
    <property type="match status" value="1"/>
</dbReference>
<dbReference type="Pfam" id="PF00005">
    <property type="entry name" value="ABC_tran"/>
    <property type="match status" value="1"/>
</dbReference>
<dbReference type="GeneID" id="8410303"/>
<evidence type="ECO:0000256" key="1">
    <source>
        <dbReference type="ARBA" id="ARBA00005417"/>
    </source>
</evidence>
<name>C7P012_HALMD</name>
<sequence>MDSRDEFTLMTADSGSLHDEETDRETAATDPTTDDESVLSVRNLEKRYGRGDDAVEAVTDLTFDVEPGTVVGLLGPNGAGKTTTIKMLLGLIIPTAGSVEVAGIDVHENLSQGYNSISAVLEGARNVYWRLTVKQNVRFFASLSGIDPNDRASYHTELLDLFDLTEKADTAVRELSRGQKQKVSLACTFARETDVVVLDEPTLGLDVESGLNLRQELNRIVDEYGTTVILSSHDMDVIEDLCDRVIIMEDGEIVADDSVSNLLGVFNQQCYEITVDGDLQEATRRRLRTEYEVEEFDGQYESTRFRARVADDGIYNLMQSLQSAGVTVDTIETVRPDLEEVFLEVTNARHATRPAEVPTR</sequence>
<dbReference type="InterPro" id="IPR050763">
    <property type="entry name" value="ABC_transporter_ATP-binding"/>
</dbReference>
<protein>
    <submittedName>
        <fullName evidence="7">ABC transporter related</fullName>
    </submittedName>
</protein>
<feature type="compositionally biased region" description="Basic and acidic residues" evidence="5">
    <location>
        <begin position="16"/>
        <end position="27"/>
    </location>
</feature>
<dbReference type="SMART" id="SM00382">
    <property type="entry name" value="AAA"/>
    <property type="match status" value="1"/>
</dbReference>
<evidence type="ECO:0000256" key="5">
    <source>
        <dbReference type="SAM" id="MobiDB-lite"/>
    </source>
</evidence>
<evidence type="ECO:0000256" key="4">
    <source>
        <dbReference type="ARBA" id="ARBA00022840"/>
    </source>
</evidence>
<dbReference type="GeneID" id="42178695"/>
<dbReference type="SUPFAM" id="SSF52540">
    <property type="entry name" value="P-loop containing nucleoside triphosphate hydrolases"/>
    <property type="match status" value="1"/>
</dbReference>
<dbReference type="PANTHER" id="PTHR42711">
    <property type="entry name" value="ABC TRANSPORTER ATP-BINDING PROTEIN"/>
    <property type="match status" value="1"/>
</dbReference>
<dbReference type="PANTHER" id="PTHR42711:SF5">
    <property type="entry name" value="ABC TRANSPORTER ATP-BINDING PROTEIN NATA"/>
    <property type="match status" value="1"/>
</dbReference>
<keyword evidence="4" id="KW-0067">ATP-binding</keyword>
<gene>
    <name evidence="7" type="ordered locus">Hmuk_0789</name>
</gene>
<evidence type="ECO:0000256" key="3">
    <source>
        <dbReference type="ARBA" id="ARBA00022741"/>
    </source>
</evidence>
<accession>C7P012</accession>
<dbReference type="AlphaFoldDB" id="C7P012"/>
<dbReference type="eggNOG" id="arCOG00194">
    <property type="taxonomic scope" value="Archaea"/>
</dbReference>
<keyword evidence="3" id="KW-0547">Nucleotide-binding</keyword>
<evidence type="ECO:0000259" key="6">
    <source>
        <dbReference type="PROSITE" id="PS50893"/>
    </source>
</evidence>
<dbReference type="InterPro" id="IPR003593">
    <property type="entry name" value="AAA+_ATPase"/>
</dbReference>
<dbReference type="Gene3D" id="3.40.50.300">
    <property type="entry name" value="P-loop containing nucleotide triphosphate hydrolases"/>
    <property type="match status" value="1"/>
</dbReference>
<dbReference type="PROSITE" id="PS50893">
    <property type="entry name" value="ABC_TRANSPORTER_2"/>
    <property type="match status" value="1"/>
</dbReference>
<dbReference type="HOGENOM" id="CLU_000604_1_2_2"/>
<proteinExistence type="inferred from homology"/>
<dbReference type="GO" id="GO:0005524">
    <property type="term" value="F:ATP binding"/>
    <property type="evidence" value="ECO:0007669"/>
    <property type="project" value="UniProtKB-KW"/>
</dbReference>
<evidence type="ECO:0000313" key="7">
    <source>
        <dbReference type="EMBL" id="ACV46920.1"/>
    </source>
</evidence>
<dbReference type="EMBL" id="CP001688">
    <property type="protein sequence ID" value="ACV46920.1"/>
    <property type="molecule type" value="Genomic_DNA"/>
</dbReference>
<dbReference type="GO" id="GO:0016887">
    <property type="term" value="F:ATP hydrolysis activity"/>
    <property type="evidence" value="ECO:0007669"/>
    <property type="project" value="InterPro"/>
</dbReference>
<evidence type="ECO:0000256" key="2">
    <source>
        <dbReference type="ARBA" id="ARBA00022448"/>
    </source>
</evidence>
<comment type="similarity">
    <text evidence="1">Belongs to the ABC transporter superfamily.</text>
</comment>
<keyword evidence="2" id="KW-0813">Transport</keyword>
<organism evidence="7 8">
    <name type="scientific">Halomicrobium mukohataei (strain ATCC 700874 / DSM 12286 / JCM 9738 / NCIMB 13541)</name>
    <name type="common">Haloarcula mukohataei</name>
    <dbReference type="NCBI Taxonomy" id="485914"/>
    <lineage>
        <taxon>Archaea</taxon>
        <taxon>Methanobacteriati</taxon>
        <taxon>Methanobacteriota</taxon>
        <taxon>Stenosarchaea group</taxon>
        <taxon>Halobacteria</taxon>
        <taxon>Halobacteriales</taxon>
        <taxon>Haloarculaceae</taxon>
        <taxon>Halomicrobium</taxon>
    </lineage>
</organism>
<dbReference type="InterPro" id="IPR027417">
    <property type="entry name" value="P-loop_NTPase"/>
</dbReference>
<keyword evidence="8" id="KW-1185">Reference proteome</keyword>
<feature type="domain" description="ABC transporter" evidence="6">
    <location>
        <begin position="39"/>
        <end position="275"/>
    </location>
</feature>
<dbReference type="Proteomes" id="UP000001746">
    <property type="component" value="Chromosome"/>
</dbReference>
<dbReference type="InterPro" id="IPR003439">
    <property type="entry name" value="ABC_transporter-like_ATP-bd"/>
</dbReference>
<dbReference type="STRING" id="485914.Hmuk_0789"/>
<dbReference type="RefSeq" id="WP_015761768.1">
    <property type="nucleotide sequence ID" value="NC_013202.1"/>
</dbReference>
<feature type="region of interest" description="Disordered" evidence="5">
    <location>
        <begin position="1"/>
        <end position="37"/>
    </location>
</feature>
<dbReference type="KEGG" id="hmu:Hmuk_0789"/>
<evidence type="ECO:0000313" key="8">
    <source>
        <dbReference type="Proteomes" id="UP000001746"/>
    </source>
</evidence>